<name>A0A7S6UIK9_9GAMM</name>
<comment type="similarity">
    <text evidence="3">Belongs to the glycosyltransferase 2 family. OpgH subfamily.</text>
</comment>
<sequence>MHSLTEPNTGATGTAPAEIPARSLEMAMVPPEAALAMPVQSFEDSAPAAARLAGSPLDIVWRRLIVLGGTAGLTLLATYQLWWAMRGGGHSALEWLSLVLFAALFVWVAQGFMSALAGFALIVNGYRRRDRLGVIDAGPLPALTTRTALLMPTYNEDPERLMAGLQSICESVLKTRREDAYDFFVLSDTTRPEVQQRELAAFHRLRDTLGGQVRLYYRHRPQNIDRKAGNIAEWVRRFGAAYPQMLILDADSLMTGKGINRLAVAMERHPEVGLIQTLPVVVNGSTIFGRMQQFAGRVYGPVLAHGNAWWHGTEGNYWGHNAIIRTAAFASCAGLPELPGSRPFGGSILSHDFVEAALLRRGGWEVHLVPALGGSYEEGPPSLTDMLVRDRRWCQGNLQHGGVIPAKGLHWVSRWHLLTGIGHYITAPLWGALMLIGLVMTMASSGLQWDSLVFPRIGSAADWTGPKGMERFFWVFMLTMSLLLGPKLLGFILALTDPWARRSCGGALRLTAGVLVETLLTTLMAPVTMYVQSRGVIEVLAGRDSGWESQRRDDGTLTRAELWQRYGGVTVCGVVGAAWSFAVSPWLMLWMSPVLLGLMLSMPLVALTADPEAGRRLRRWGIFLTPEEVSPPPILTRVQGLRGGLTQPVAASGQEAGGASVIASATAG</sequence>
<evidence type="ECO:0000256" key="2">
    <source>
        <dbReference type="ARBA" id="ARBA00005001"/>
    </source>
</evidence>
<gene>
    <name evidence="14" type="primary">mdoH</name>
    <name evidence="14" type="ORF">INQ41_09990</name>
</gene>
<evidence type="ECO:0000313" key="15">
    <source>
        <dbReference type="Proteomes" id="UP000594059"/>
    </source>
</evidence>
<dbReference type="KEGG" id="lcic:INQ41_09990"/>
<dbReference type="InterPro" id="IPR029044">
    <property type="entry name" value="Nucleotide-diphossugar_trans"/>
</dbReference>
<protein>
    <recommendedName>
        <fullName evidence="4">Glucans biosynthesis glucosyltransferase H</fullName>
    </recommendedName>
</protein>
<evidence type="ECO:0000256" key="9">
    <source>
        <dbReference type="ARBA" id="ARBA00022692"/>
    </source>
</evidence>
<keyword evidence="5" id="KW-1003">Cell membrane</keyword>
<keyword evidence="6" id="KW-0997">Cell inner membrane</keyword>
<accession>A0A7S6UIK9</accession>
<evidence type="ECO:0000313" key="14">
    <source>
        <dbReference type="EMBL" id="QOW20895.1"/>
    </source>
</evidence>
<dbReference type="Gene3D" id="3.90.550.10">
    <property type="entry name" value="Spore Coat Polysaccharide Biosynthesis Protein SpsA, Chain A"/>
    <property type="match status" value="1"/>
</dbReference>
<dbReference type="NCBIfam" id="NF003958">
    <property type="entry name" value="PRK05454.2-1"/>
    <property type="match status" value="1"/>
</dbReference>
<evidence type="ECO:0000259" key="13">
    <source>
        <dbReference type="Pfam" id="PF13632"/>
    </source>
</evidence>
<dbReference type="Proteomes" id="UP000594059">
    <property type="component" value="Chromosome"/>
</dbReference>
<dbReference type="EMBL" id="CP063656">
    <property type="protein sequence ID" value="QOW20895.1"/>
    <property type="molecule type" value="Genomic_DNA"/>
</dbReference>
<keyword evidence="15" id="KW-1185">Reference proteome</keyword>
<dbReference type="InterPro" id="IPR001173">
    <property type="entry name" value="Glyco_trans_2-like"/>
</dbReference>
<evidence type="ECO:0000256" key="4">
    <source>
        <dbReference type="ARBA" id="ARBA00020585"/>
    </source>
</evidence>
<dbReference type="PANTHER" id="PTHR43867:SF5">
    <property type="entry name" value="GLUCANS BIOSYNTHESIS GLUCOSYLTRANSFERASE H"/>
    <property type="match status" value="1"/>
</dbReference>
<proteinExistence type="inferred from homology"/>
<feature type="transmembrane region" description="Helical" evidence="12">
    <location>
        <begin position="424"/>
        <end position="443"/>
    </location>
</feature>
<keyword evidence="8 14" id="KW-0808">Transferase</keyword>
<dbReference type="RefSeq" id="WP_193987325.1">
    <property type="nucleotide sequence ID" value="NZ_CP063656.1"/>
</dbReference>
<keyword evidence="11 12" id="KW-0472">Membrane</keyword>
<evidence type="ECO:0000256" key="10">
    <source>
        <dbReference type="ARBA" id="ARBA00022989"/>
    </source>
</evidence>
<keyword evidence="10 12" id="KW-1133">Transmembrane helix</keyword>
<evidence type="ECO:0000256" key="12">
    <source>
        <dbReference type="SAM" id="Phobius"/>
    </source>
</evidence>
<dbReference type="NCBIfam" id="NF003962">
    <property type="entry name" value="PRK05454.2-5"/>
    <property type="match status" value="1"/>
</dbReference>
<feature type="transmembrane region" description="Helical" evidence="12">
    <location>
        <begin position="95"/>
        <end position="123"/>
    </location>
</feature>
<organism evidence="14 15">
    <name type="scientific">Novilysobacter ciconiae</name>
    <dbReference type="NCBI Taxonomy" id="2781022"/>
    <lineage>
        <taxon>Bacteria</taxon>
        <taxon>Pseudomonadati</taxon>
        <taxon>Pseudomonadota</taxon>
        <taxon>Gammaproteobacteria</taxon>
        <taxon>Lysobacterales</taxon>
        <taxon>Lysobacteraceae</taxon>
        <taxon>Novilysobacter</taxon>
    </lineage>
</organism>
<reference evidence="14 15" key="1">
    <citation type="submission" date="2020-10" db="EMBL/GenBank/DDBJ databases">
        <title>complete genome sequencing of Lysobacter sp. H21R20.</title>
        <authorList>
            <person name="Bae J.-W."/>
            <person name="Lee S.-Y."/>
        </authorList>
    </citation>
    <scope>NUCLEOTIDE SEQUENCE [LARGE SCALE GENOMIC DNA]</scope>
    <source>
        <strain evidence="14 15">H21R20</strain>
    </source>
</reference>
<dbReference type="Pfam" id="PF13632">
    <property type="entry name" value="Glyco_trans_2_3"/>
    <property type="match status" value="1"/>
</dbReference>
<dbReference type="SUPFAM" id="SSF53448">
    <property type="entry name" value="Nucleotide-diphospho-sugar transferases"/>
    <property type="match status" value="1"/>
</dbReference>
<feature type="domain" description="Glycosyltransferase 2-like" evidence="13">
    <location>
        <begin position="246"/>
        <end position="481"/>
    </location>
</feature>
<feature type="transmembrane region" description="Helical" evidence="12">
    <location>
        <begin position="587"/>
        <end position="609"/>
    </location>
</feature>
<evidence type="ECO:0000256" key="3">
    <source>
        <dbReference type="ARBA" id="ARBA00009337"/>
    </source>
</evidence>
<dbReference type="GO" id="GO:0016758">
    <property type="term" value="F:hexosyltransferase activity"/>
    <property type="evidence" value="ECO:0007669"/>
    <property type="project" value="TreeGrafter"/>
</dbReference>
<evidence type="ECO:0000256" key="11">
    <source>
        <dbReference type="ARBA" id="ARBA00023136"/>
    </source>
</evidence>
<keyword evidence="7" id="KW-0328">Glycosyltransferase</keyword>
<feature type="transmembrane region" description="Helical" evidence="12">
    <location>
        <begin position="64"/>
        <end position="83"/>
    </location>
</feature>
<feature type="transmembrane region" description="Helical" evidence="12">
    <location>
        <begin position="472"/>
        <end position="495"/>
    </location>
</feature>
<dbReference type="GO" id="GO:0005886">
    <property type="term" value="C:plasma membrane"/>
    <property type="evidence" value="ECO:0007669"/>
    <property type="project" value="UniProtKB-SubCell"/>
</dbReference>
<evidence type="ECO:0000256" key="6">
    <source>
        <dbReference type="ARBA" id="ARBA00022519"/>
    </source>
</evidence>
<keyword evidence="9 12" id="KW-0812">Transmembrane</keyword>
<comment type="subcellular location">
    <subcellularLocation>
        <location evidence="1">Cell inner membrane</location>
        <topology evidence="1">Multi-pass membrane protein</topology>
    </subcellularLocation>
</comment>
<dbReference type="InterPro" id="IPR050321">
    <property type="entry name" value="Glycosyltr_2/OpgH_subfam"/>
</dbReference>
<evidence type="ECO:0000256" key="7">
    <source>
        <dbReference type="ARBA" id="ARBA00022676"/>
    </source>
</evidence>
<evidence type="ECO:0000256" key="1">
    <source>
        <dbReference type="ARBA" id="ARBA00004429"/>
    </source>
</evidence>
<evidence type="ECO:0000256" key="5">
    <source>
        <dbReference type="ARBA" id="ARBA00022475"/>
    </source>
</evidence>
<dbReference type="CDD" id="cd04191">
    <property type="entry name" value="Glucan_BSP_MdoH"/>
    <property type="match status" value="1"/>
</dbReference>
<comment type="pathway">
    <text evidence="2">Glycan metabolism; osmoregulated periplasmic glucan (OPG) biosynthesis.</text>
</comment>
<dbReference type="PANTHER" id="PTHR43867">
    <property type="entry name" value="CELLULOSE SYNTHASE CATALYTIC SUBUNIT A [UDP-FORMING]"/>
    <property type="match status" value="1"/>
</dbReference>
<dbReference type="AlphaFoldDB" id="A0A7S6UIK9"/>
<evidence type="ECO:0000256" key="8">
    <source>
        <dbReference type="ARBA" id="ARBA00022679"/>
    </source>
</evidence>